<organism evidence="1 2">
    <name type="scientific">Mesorhabditis spiculigera</name>
    <dbReference type="NCBI Taxonomy" id="96644"/>
    <lineage>
        <taxon>Eukaryota</taxon>
        <taxon>Metazoa</taxon>
        <taxon>Ecdysozoa</taxon>
        <taxon>Nematoda</taxon>
        <taxon>Chromadorea</taxon>
        <taxon>Rhabditida</taxon>
        <taxon>Rhabditina</taxon>
        <taxon>Rhabditomorpha</taxon>
        <taxon>Rhabditoidea</taxon>
        <taxon>Rhabditidae</taxon>
        <taxon>Mesorhabditinae</taxon>
        <taxon>Mesorhabditis</taxon>
    </lineage>
</organism>
<dbReference type="EMBL" id="CATQJA010000160">
    <property type="protein sequence ID" value="CAJ0557951.1"/>
    <property type="molecule type" value="Genomic_DNA"/>
</dbReference>
<evidence type="ECO:0000313" key="2">
    <source>
        <dbReference type="Proteomes" id="UP001177023"/>
    </source>
</evidence>
<dbReference type="AlphaFoldDB" id="A0AA36C4F7"/>
<proteinExistence type="predicted"/>
<sequence length="128" mass="14932">MFSLTPTWSTQWQQLPNDIPETKGLFEMIAGGPDMIPNMDWDLYSLMSATQDQPFPGYFFLHVSSVEQATFVRFVPVRLSNITWFLYAMRDSYRPDCNESEVDPDIWQTLVDRFWDQIMKGTAHVVVV</sequence>
<name>A0AA36C4F7_9BILA</name>
<reference evidence="1" key="1">
    <citation type="submission" date="2023-06" db="EMBL/GenBank/DDBJ databases">
        <authorList>
            <person name="Delattre M."/>
        </authorList>
    </citation>
    <scope>NUCLEOTIDE SEQUENCE</scope>
    <source>
        <strain evidence="1">AF72</strain>
    </source>
</reference>
<comment type="caution">
    <text evidence="1">The sequence shown here is derived from an EMBL/GenBank/DDBJ whole genome shotgun (WGS) entry which is preliminary data.</text>
</comment>
<evidence type="ECO:0000313" key="1">
    <source>
        <dbReference type="EMBL" id="CAJ0557951.1"/>
    </source>
</evidence>
<gene>
    <name evidence="1" type="ORF">MSPICULIGERA_LOCUS697</name>
</gene>
<accession>A0AA36C4F7</accession>
<dbReference type="Proteomes" id="UP001177023">
    <property type="component" value="Unassembled WGS sequence"/>
</dbReference>
<keyword evidence="2" id="KW-1185">Reference proteome</keyword>
<feature type="non-terminal residue" evidence="1">
    <location>
        <position position="128"/>
    </location>
</feature>
<protein>
    <submittedName>
        <fullName evidence="1">Uncharacterized protein</fullName>
    </submittedName>
</protein>